<reference evidence="4 5" key="1">
    <citation type="submission" date="2007-08" db="EMBL/GenBank/DDBJ databases">
        <authorList>
            <person name="Fulton L."/>
            <person name="Clifton S."/>
            <person name="Fulton B."/>
            <person name="Xu J."/>
            <person name="Minx P."/>
            <person name="Pepin K.H."/>
            <person name="Johnson M."/>
            <person name="Thiruvilangam P."/>
            <person name="Bhonagiri V."/>
            <person name="Nash W.E."/>
            <person name="Mardis E.R."/>
            <person name="Wilson R.K."/>
        </authorList>
    </citation>
    <scope>NUCLEOTIDE SEQUENCE [LARGE SCALE GENOMIC DNA]</scope>
    <source>
        <strain evidence="5">ATCC BAA-613 / DSM 15670 / CCUG 46953 / JCM 12243 / WAL 16351</strain>
    </source>
</reference>
<evidence type="ECO:0000256" key="2">
    <source>
        <dbReference type="PROSITE-ProRule" id="PRU00591"/>
    </source>
</evidence>
<reference evidence="4 5" key="2">
    <citation type="submission" date="2007-09" db="EMBL/GenBank/DDBJ databases">
        <title>Draft genome sequence of Clostridium bolteae (ATCC BAA-613).</title>
        <authorList>
            <person name="Sudarsanam P."/>
            <person name="Ley R."/>
            <person name="Guruge J."/>
            <person name="Turnbaugh P.J."/>
            <person name="Mahowald M."/>
            <person name="Liep D."/>
            <person name="Gordon J."/>
        </authorList>
    </citation>
    <scope>NUCLEOTIDE SEQUENCE [LARGE SCALE GENOMIC DNA]</scope>
    <source>
        <strain evidence="5">ATCC BAA-613 / DSM 15670 / CCUG 46953 / JCM 12243 / WAL 16351</strain>
    </source>
</reference>
<evidence type="ECO:0000313" key="4">
    <source>
        <dbReference type="EMBL" id="EDP18360.1"/>
    </source>
</evidence>
<dbReference type="Gene3D" id="2.10.270.10">
    <property type="entry name" value="Cholin Binding"/>
    <property type="match status" value="6"/>
</dbReference>
<gene>
    <name evidence="4" type="ORF">CLOBOL_01231</name>
</gene>
<feature type="repeat" description="Cell wall-binding" evidence="2">
    <location>
        <begin position="276"/>
        <end position="295"/>
    </location>
</feature>
<dbReference type="Gene3D" id="2.10.270.20">
    <property type="match status" value="1"/>
</dbReference>
<evidence type="ECO:0000256" key="1">
    <source>
        <dbReference type="ARBA" id="ARBA00022737"/>
    </source>
</evidence>
<dbReference type="Pfam" id="PF19127">
    <property type="entry name" value="Choline_bind_3"/>
    <property type="match status" value="1"/>
</dbReference>
<organism evidence="4 5">
    <name type="scientific">Enterocloster bolteae (strain ATCC BAA-613 / DSM 15670 / CCUG 46953 / JCM 12243 / WAL 16351)</name>
    <name type="common">Clostridium bolteae</name>
    <dbReference type="NCBI Taxonomy" id="411902"/>
    <lineage>
        <taxon>Bacteria</taxon>
        <taxon>Bacillati</taxon>
        <taxon>Bacillota</taxon>
        <taxon>Clostridia</taxon>
        <taxon>Lachnospirales</taxon>
        <taxon>Lachnospiraceae</taxon>
        <taxon>Enterocloster</taxon>
    </lineage>
</organism>
<dbReference type="InterPro" id="IPR018337">
    <property type="entry name" value="Cell_wall/Cho-bd_repeat"/>
</dbReference>
<dbReference type="HOGENOM" id="CLU_362782_0_0_9"/>
<dbReference type="eggNOG" id="COG5263">
    <property type="taxonomic scope" value="Bacteria"/>
</dbReference>
<feature type="chain" id="PRO_5002728117" description="Cell wall-binding protein" evidence="3">
    <location>
        <begin position="37"/>
        <end position="773"/>
    </location>
</feature>
<protein>
    <recommendedName>
        <fullName evidence="6">Cell wall-binding protein</fullName>
    </recommendedName>
</protein>
<evidence type="ECO:0000313" key="5">
    <source>
        <dbReference type="Proteomes" id="UP000005396"/>
    </source>
</evidence>
<dbReference type="SUPFAM" id="SSF69360">
    <property type="entry name" value="Cell wall binding repeat"/>
    <property type="match status" value="4"/>
</dbReference>
<evidence type="ECO:0000256" key="3">
    <source>
        <dbReference type="SAM" id="SignalP"/>
    </source>
</evidence>
<name>A8RK78_ENTBW</name>
<comment type="caution">
    <text evidence="4">The sequence shown here is derived from an EMBL/GenBank/DDBJ whole genome shotgun (WGS) entry which is preliminary data.</text>
</comment>
<dbReference type="PROSITE" id="PS51170">
    <property type="entry name" value="CW"/>
    <property type="match status" value="1"/>
</dbReference>
<dbReference type="AlphaFoldDB" id="A8RK78"/>
<sequence length="773" mass="88220">MDWMKIKTRMQIKKTLMQMVTCTSAVLVISAMPVYGADGWQQDTAQQWFYMEHDKKVVNRWVTWADGTPRYLGGNGLIVTNNWVNAGGDRYRVKEDGSRYENEWFSVTSNPSLPSGKPSTAWYYAGADGKILVNGWHELEGRYYYFYPGGNSPRTSFFTAEDKRYYVDAEGVRPEPGWFSTENVDSKGNPYVNWYYVQPDGSLLTDGWHELDGITYYFDKNGNSPRKRWVNLEDNRYYVDDTGELMKGWFSITGTSSNGQEYTNWYYGDSNGVLWRGGWGAIDGKWYYFDPNGLNYRKRWYIDNVKGKRYYLDEDGVLQDKGWFKIENVNSVTKAVTESWYYAGEDGAVLKGGYKTIGDGAAENTAATERTYYFDANGLNYRKRWITDNNGDKRYMGDDGAMKKKEWFVISGLDSRNADYNNWYYAESDGKVIVDKWHKIDGKYYCFNASGVMRKGWLTETPEDDDKESSYYYCAEDGARAAGWQWLEIPETWMDNTDVADYVQEHGQYAYFYFSTTSGKKKRSGSGKQEKDVDGITYCFDSYGIMYPGWVKMSSTVPEIKGYRYFYQPETEKDKKYIPGEKVESAWLKLEGPPDASGSGQKEWYYFDNTGKPVCGGEDSYEIKKIGDGYYIFDMFGAAQYGLVEVKGDFYYCGAEDGDRKCAVGKAMVDDGVSATRSQYYFDIKGKGITGIKDGYAYYKGKMQKADKAARYEVFDIPGEGKCLVNAAGKVMKNTKVTDGNGQKWETGAGGSIKVYGSDEVAELEVPEATVSY</sequence>
<dbReference type="PaxDb" id="411902-CLOBOL_01231"/>
<keyword evidence="3" id="KW-0732">Signal</keyword>
<dbReference type="EMBL" id="ABCC02000015">
    <property type="protein sequence ID" value="EDP18360.1"/>
    <property type="molecule type" value="Genomic_DNA"/>
</dbReference>
<keyword evidence="1" id="KW-0677">Repeat</keyword>
<dbReference type="Proteomes" id="UP000005396">
    <property type="component" value="Unassembled WGS sequence"/>
</dbReference>
<dbReference type="Pfam" id="PF01473">
    <property type="entry name" value="Choline_bind_1"/>
    <property type="match status" value="5"/>
</dbReference>
<feature type="signal peptide" evidence="3">
    <location>
        <begin position="1"/>
        <end position="36"/>
    </location>
</feature>
<accession>A8RK78</accession>
<proteinExistence type="predicted"/>
<evidence type="ECO:0008006" key="6">
    <source>
        <dbReference type="Google" id="ProtNLM"/>
    </source>
</evidence>